<evidence type="ECO:0000256" key="5">
    <source>
        <dbReference type="SAM" id="Coils"/>
    </source>
</evidence>
<dbReference type="Gene3D" id="3.30.40.10">
    <property type="entry name" value="Zinc/RING finger domain, C3HC4 (zinc finger)"/>
    <property type="match status" value="1"/>
</dbReference>
<evidence type="ECO:0000259" key="7">
    <source>
        <dbReference type="PROSITE" id="PS50089"/>
    </source>
</evidence>
<dbReference type="InterPro" id="IPR001841">
    <property type="entry name" value="Znf_RING"/>
</dbReference>
<protein>
    <submittedName>
        <fullName evidence="8">Ie2</fullName>
    </submittedName>
</protein>
<feature type="domain" description="RING-type" evidence="7">
    <location>
        <begin position="195"/>
        <end position="243"/>
    </location>
</feature>
<keyword evidence="1" id="KW-0479">Metal-binding</keyword>
<organism evidence="8 9">
    <name type="scientific">Choristoneura murinana nucleopolyhedrovirus</name>
    <dbReference type="NCBI Taxonomy" id="1987479"/>
    <lineage>
        <taxon>Viruses</taxon>
        <taxon>Viruses incertae sedis</taxon>
        <taxon>Naldaviricetes</taxon>
        <taxon>Lefavirales</taxon>
        <taxon>Baculoviridae</taxon>
        <taxon>Alphabaculovirus</taxon>
        <taxon>Alphabaculovirus chomurinanae</taxon>
    </lineage>
</organism>
<name>V9XV83_9ABAC</name>
<gene>
    <name evidence="8" type="ORF">chmu006</name>
</gene>
<evidence type="ECO:0000313" key="9">
    <source>
        <dbReference type="Proteomes" id="UP000203482"/>
    </source>
</evidence>
<dbReference type="EMBL" id="KF894742">
    <property type="protein sequence ID" value="AHD25493.1"/>
    <property type="molecule type" value="Genomic_DNA"/>
</dbReference>
<proteinExistence type="predicted"/>
<keyword evidence="9" id="KW-1185">Reference proteome</keyword>
<dbReference type="OrthoDB" id="7654at10239"/>
<dbReference type="GO" id="GO:0008270">
    <property type="term" value="F:zinc ion binding"/>
    <property type="evidence" value="ECO:0007669"/>
    <property type="project" value="UniProtKB-KW"/>
</dbReference>
<evidence type="ECO:0000256" key="6">
    <source>
        <dbReference type="SAM" id="MobiDB-lite"/>
    </source>
</evidence>
<dbReference type="InterPro" id="IPR013083">
    <property type="entry name" value="Znf_RING/FYVE/PHD"/>
</dbReference>
<evidence type="ECO:0000256" key="3">
    <source>
        <dbReference type="ARBA" id="ARBA00022833"/>
    </source>
</evidence>
<keyword evidence="3" id="KW-0862">Zinc</keyword>
<dbReference type="Proteomes" id="UP000203482">
    <property type="component" value="Segment"/>
</dbReference>
<feature type="coiled-coil region" evidence="5">
    <location>
        <begin position="344"/>
        <end position="371"/>
    </location>
</feature>
<evidence type="ECO:0000256" key="1">
    <source>
        <dbReference type="ARBA" id="ARBA00022723"/>
    </source>
</evidence>
<accession>V9XV83</accession>
<feature type="compositionally biased region" description="Basic residues" evidence="6">
    <location>
        <begin position="12"/>
        <end position="22"/>
    </location>
</feature>
<dbReference type="CDD" id="cd16449">
    <property type="entry name" value="RING-HC"/>
    <property type="match status" value="1"/>
</dbReference>
<feature type="compositionally biased region" description="Polar residues" evidence="6">
    <location>
        <begin position="1"/>
        <end position="11"/>
    </location>
</feature>
<feature type="coiled-coil region" evidence="5">
    <location>
        <begin position="288"/>
        <end position="315"/>
    </location>
</feature>
<dbReference type="KEGG" id="vg:18126078"/>
<dbReference type="PROSITE" id="PS50089">
    <property type="entry name" value="ZF_RING_2"/>
    <property type="match status" value="1"/>
</dbReference>
<keyword evidence="5" id="KW-0175">Coiled coil</keyword>
<sequence>MSRQINANTPVSRRRSGFRGRRLSYSPEATVPTPAPSYSPEANVPTPAPRYSILARRAAERATEAVRAWHVIGDINEPVTSQFVHNNAEYTVHGNAPFSTVDFQEEPDLEEENVTAEEVVNEAANRAHRRAVQLHEHLHEPQETTAPLPNYSPVHSPDLIAMEDLETPQNAFESFDGESEDEVAPLPQVDMAVFCHICSCTFTDTKDYNSSFVTTSECDHAVCFKCYSSIVFDKESFKCSMCNRATPTCRVYNHQGFVEISSTRSVRDRQAIKTHWAKLLDNNMSDSNVSEQSDIQKLQAEMAELRASTARAQHQATIAQENNSMVMRLLNAKTAQLEDELNAKYGLINENEQLKEHNRKLQSQIDAQNFKTKAVVEEFLRQQTNLLDNLRNVIDK</sequence>
<evidence type="ECO:0000256" key="4">
    <source>
        <dbReference type="PROSITE-ProRule" id="PRU00175"/>
    </source>
</evidence>
<dbReference type="GeneID" id="18126078"/>
<dbReference type="PROSITE" id="PS00518">
    <property type="entry name" value="ZF_RING_1"/>
    <property type="match status" value="1"/>
</dbReference>
<reference evidence="8 9" key="1">
    <citation type="journal article" date="2014" name="Genome Announc.">
        <title>Genome Sequence of an Alphabaculovirus Isolated from Choristoneura murinana.</title>
        <authorList>
            <person name="Rohrmann G.F."/>
            <person name="Erlandson M.A."/>
            <person name="Theilmann D.A."/>
        </authorList>
    </citation>
    <scope>NUCLEOTIDE SEQUENCE [LARGE SCALE GENOMIC DNA]</scope>
    <source>
        <strain evidence="8 9">Darmstadt</strain>
    </source>
</reference>
<evidence type="ECO:0000313" key="8">
    <source>
        <dbReference type="EMBL" id="AHD25493.1"/>
    </source>
</evidence>
<evidence type="ECO:0000256" key="2">
    <source>
        <dbReference type="ARBA" id="ARBA00022771"/>
    </source>
</evidence>
<dbReference type="RefSeq" id="YP_008992098.1">
    <property type="nucleotide sequence ID" value="NC_023177.1"/>
</dbReference>
<keyword evidence="2 4" id="KW-0863">Zinc-finger</keyword>
<feature type="region of interest" description="Disordered" evidence="6">
    <location>
        <begin position="1"/>
        <end position="47"/>
    </location>
</feature>
<dbReference type="InterPro" id="IPR017907">
    <property type="entry name" value="Znf_RING_CS"/>
</dbReference>